<evidence type="ECO:0000259" key="1">
    <source>
        <dbReference type="Pfam" id="PF13471"/>
    </source>
</evidence>
<dbReference type="Pfam" id="PF13471">
    <property type="entry name" value="Transglut_core3"/>
    <property type="match status" value="1"/>
</dbReference>
<protein>
    <submittedName>
        <fullName evidence="2">Lasso peptide biosynthesis B2 protein</fullName>
    </submittedName>
</protein>
<evidence type="ECO:0000313" key="2">
    <source>
        <dbReference type="EMBL" id="MEE2038763.1"/>
    </source>
</evidence>
<dbReference type="Proteomes" id="UP001356095">
    <property type="component" value="Unassembled WGS sequence"/>
</dbReference>
<name>A0ABU7K939_9ACTN</name>
<proteinExistence type="predicted"/>
<gene>
    <name evidence="2" type="ORF">Q8791_16180</name>
</gene>
<dbReference type="InterPro" id="IPR053521">
    <property type="entry name" value="McjB-like"/>
</dbReference>
<dbReference type="InterPro" id="IPR032708">
    <property type="entry name" value="McjB_C"/>
</dbReference>
<feature type="domain" description="Microcin J25-processing protein McjB C-terminal" evidence="1">
    <location>
        <begin position="124"/>
        <end position="232"/>
    </location>
</feature>
<dbReference type="RefSeq" id="WP_330092543.1">
    <property type="nucleotide sequence ID" value="NZ_JAUZMY010000015.1"/>
</dbReference>
<comment type="caution">
    <text evidence="2">The sequence shown here is derived from an EMBL/GenBank/DDBJ whole genome shotgun (WGS) entry which is preliminary data.</text>
</comment>
<dbReference type="EMBL" id="JAUZMY010000015">
    <property type="protein sequence ID" value="MEE2038763.1"/>
    <property type="molecule type" value="Genomic_DNA"/>
</dbReference>
<keyword evidence="3" id="KW-1185">Reference proteome</keyword>
<organism evidence="2 3">
    <name type="scientific">Nocardiopsis codii</name>
    <dbReference type="NCBI Taxonomy" id="3065942"/>
    <lineage>
        <taxon>Bacteria</taxon>
        <taxon>Bacillati</taxon>
        <taxon>Actinomycetota</taxon>
        <taxon>Actinomycetes</taxon>
        <taxon>Streptosporangiales</taxon>
        <taxon>Nocardiopsidaceae</taxon>
        <taxon>Nocardiopsis</taxon>
    </lineage>
</organism>
<accession>A0ABU7K939</accession>
<sequence>MTLPPSLSPAPHLRLVCFPSACVALDAEKGSVLLLSEEAGLVLTQLRGTGGATSSLSPCPAQKRALVALMDAGVLIRGEEARAWARVRPGVASSPNWGTRDSPAALAPIPRVPLRWYALGALALLLVLGCGLRGRGGAFARTGRLARRRSAGTADHAAATRVAYSVRRVGRLLPFRVACWEEAASTAVALRWAGCRADFRHGVATDPVRLHAWVEVGGRPVAESDDITDYTPFEEPDE</sequence>
<evidence type="ECO:0000313" key="3">
    <source>
        <dbReference type="Proteomes" id="UP001356095"/>
    </source>
</evidence>
<dbReference type="NCBIfam" id="NF033537">
    <property type="entry name" value="lasso_biosyn_B2"/>
    <property type="match status" value="1"/>
</dbReference>
<reference evidence="2 3" key="1">
    <citation type="submission" date="2023-08" db="EMBL/GenBank/DDBJ databases">
        <authorList>
            <person name="Girao M."/>
            <person name="Carvalho M.F."/>
        </authorList>
    </citation>
    <scope>NUCLEOTIDE SEQUENCE [LARGE SCALE GENOMIC DNA]</scope>
    <source>
        <strain evidence="2 3">CT-R113</strain>
    </source>
</reference>